<keyword evidence="2" id="KW-0732">Signal</keyword>
<organism evidence="3 4">
    <name type="scientific">Nocardia aurantia</name>
    <dbReference type="NCBI Taxonomy" id="2585199"/>
    <lineage>
        <taxon>Bacteria</taxon>
        <taxon>Bacillati</taxon>
        <taxon>Actinomycetota</taxon>
        <taxon>Actinomycetes</taxon>
        <taxon>Mycobacteriales</taxon>
        <taxon>Nocardiaceae</taxon>
        <taxon>Nocardia</taxon>
    </lineage>
</organism>
<feature type="chain" id="PRO_5029522010" evidence="2">
    <location>
        <begin position="24"/>
        <end position="297"/>
    </location>
</feature>
<comment type="caution">
    <text evidence="3">The sequence shown here is derived from an EMBL/GenBank/DDBJ whole genome shotgun (WGS) entry which is preliminary data.</text>
</comment>
<reference evidence="3 4" key="1">
    <citation type="submission" date="2019-10" db="EMBL/GenBank/DDBJ databases">
        <title>Nocardia macrotermitis sp. nov. and Nocardia aurantia sp. nov., isolated from the gut of fungus growing-termite Macrotermes natalensis.</title>
        <authorList>
            <person name="Benndorf R."/>
            <person name="Schwitalla J."/>
            <person name="Martin K."/>
            <person name="De Beer W."/>
            <person name="Kaster A.-K."/>
            <person name="Vollmers J."/>
            <person name="Poulsen M."/>
            <person name="Beemelmanns C."/>
        </authorList>
    </citation>
    <scope>NUCLEOTIDE SEQUENCE [LARGE SCALE GENOMIC DNA]</scope>
    <source>
        <strain evidence="3 4">RB56</strain>
    </source>
</reference>
<dbReference type="AlphaFoldDB" id="A0A7K0DYB4"/>
<accession>A0A7K0DYB4</accession>
<name>A0A7K0DYB4_9NOCA</name>
<sequence length="297" mass="31929">MRFVMGCALAVVASASISPAAHAESTPACVESVNGYTPEWQASWSIYQAEQRNSSDSRSVTEADLPITIAAPRDEVWAVYSDIRNDIGRHPFLKDVVTHRSCEEDGVRVIDFTALEDIPMGPVTFPGHTQAQQRIHAAEHYYTSDSWDVPDITTHQRITFTDNGDGTTTVDERLTFLADPALIRFTADNGTASHRAYQLALKRDIENGRAVAAGHPRSDVGHEPSAPRPATTVRQRGLGGALWGQGPNADEVARSCLRGIGGPAVPDYNATLHESALAQVARSTGQAVSVADVTTTA</sequence>
<keyword evidence="4" id="KW-1185">Reference proteome</keyword>
<gene>
    <name evidence="3" type="ORF">NRB56_61400</name>
</gene>
<dbReference type="EMBL" id="WEGI01000014">
    <property type="protein sequence ID" value="MQY30538.1"/>
    <property type="molecule type" value="Genomic_DNA"/>
</dbReference>
<feature type="region of interest" description="Disordered" evidence="1">
    <location>
        <begin position="213"/>
        <end position="232"/>
    </location>
</feature>
<feature type="signal peptide" evidence="2">
    <location>
        <begin position="1"/>
        <end position="23"/>
    </location>
</feature>
<proteinExistence type="predicted"/>
<evidence type="ECO:0000256" key="1">
    <source>
        <dbReference type="SAM" id="MobiDB-lite"/>
    </source>
</evidence>
<dbReference type="SUPFAM" id="SSF55961">
    <property type="entry name" value="Bet v1-like"/>
    <property type="match status" value="1"/>
</dbReference>
<dbReference type="Proteomes" id="UP000431401">
    <property type="component" value="Unassembled WGS sequence"/>
</dbReference>
<evidence type="ECO:0000256" key="2">
    <source>
        <dbReference type="SAM" id="SignalP"/>
    </source>
</evidence>
<evidence type="ECO:0000313" key="4">
    <source>
        <dbReference type="Proteomes" id="UP000431401"/>
    </source>
</evidence>
<dbReference type="Gene3D" id="3.30.530.20">
    <property type="match status" value="1"/>
</dbReference>
<evidence type="ECO:0000313" key="3">
    <source>
        <dbReference type="EMBL" id="MQY30538.1"/>
    </source>
</evidence>
<dbReference type="InterPro" id="IPR023393">
    <property type="entry name" value="START-like_dom_sf"/>
</dbReference>
<protein>
    <submittedName>
        <fullName evidence="3">Uncharacterized protein</fullName>
    </submittedName>
</protein>